<evidence type="ECO:0000313" key="3">
    <source>
        <dbReference type="Proteomes" id="UP000004491"/>
    </source>
</evidence>
<feature type="transmembrane region" description="Helical" evidence="1">
    <location>
        <begin position="147"/>
        <end position="169"/>
    </location>
</feature>
<evidence type="ECO:0000313" key="2">
    <source>
        <dbReference type="EMBL" id="EGV49953.1"/>
    </source>
</evidence>
<keyword evidence="3" id="KW-1185">Reference proteome</keyword>
<keyword evidence="1" id="KW-1133">Transmembrane helix</keyword>
<dbReference type="EMBL" id="AFOC01000128">
    <property type="protein sequence ID" value="EGV49953.1"/>
    <property type="molecule type" value="Genomic_DNA"/>
</dbReference>
<keyword evidence="1" id="KW-0812">Transmembrane</keyword>
<proteinExistence type="predicted"/>
<dbReference type="Proteomes" id="UP000004491">
    <property type="component" value="Unassembled WGS sequence"/>
</dbReference>
<keyword evidence="1" id="KW-0472">Membrane</keyword>
<protein>
    <submittedName>
        <fullName evidence="2">Uncharacterized protein</fullName>
    </submittedName>
</protein>
<comment type="caution">
    <text evidence="2">The sequence shown here is derived from an EMBL/GenBank/DDBJ whole genome shotgun (WGS) entry which is preliminary data.</text>
</comment>
<name>G2DHE8_9GAMM</name>
<gene>
    <name evidence="2" type="ORF">Rifp1Sym_ew00030</name>
</gene>
<evidence type="ECO:0000256" key="1">
    <source>
        <dbReference type="SAM" id="Phobius"/>
    </source>
</evidence>
<accession>G2DHE8</accession>
<dbReference type="AlphaFoldDB" id="G2DHE8"/>
<reference evidence="2" key="1">
    <citation type="journal article" date="2011" name="ISME J.">
        <title>The endosymbionts of the deep-sea tubeworms Riftia pachyptila and Tevnia jerichonana share an identical physiology as revealed by proteogenomic analyses.</title>
        <authorList>
            <person name="Gardebrecht A."/>
            <person name="Markert S."/>
            <person name="Felbeck H."/>
            <person name="Thuermer A."/>
            <person name="Albrecht D."/>
            <person name="Wollherr A."/>
            <person name="Kabisch J."/>
            <person name="Lehmann R."/>
            <person name="Daniel R."/>
            <person name="Liesegang H."/>
            <person name="Hecker M."/>
            <person name="Sievert S.M."/>
            <person name="Schweder T."/>
        </authorList>
    </citation>
    <scope>NUCLEOTIDE SEQUENCE [LARGE SCALE GENOMIC DNA]</scope>
</reference>
<sequence length="179" mass="20402">MATYPEADMKGSTLMILILSLPLPATASHTWSGIDLCEVHKDKLPPGLTVESLPDSQSPEASLLQRFCTQCHNLPGPDRHTAAEWREVASKMFLLMDVSHRFGGLMGRVETMQKQEQERLLAYLQHHAMQSIDQEAPADIHRLNHPWLTRIWVLGPFLLLTGLGLLRWWRDRHTDKNHA</sequence>
<organism evidence="2 3">
    <name type="scientific">endosymbiont of Riftia pachyptila</name>
    <name type="common">vent Ph05</name>
    <dbReference type="NCBI Taxonomy" id="1048808"/>
    <lineage>
        <taxon>Bacteria</taxon>
        <taxon>Pseudomonadati</taxon>
        <taxon>Pseudomonadota</taxon>
        <taxon>Gammaproteobacteria</taxon>
        <taxon>sulfur-oxidizing symbionts</taxon>
    </lineage>
</organism>